<comment type="caution">
    <text evidence="1">The sequence shown here is derived from an EMBL/GenBank/DDBJ whole genome shotgun (WGS) entry which is preliminary data.</text>
</comment>
<dbReference type="EMBL" id="JAHRIP010031222">
    <property type="protein sequence ID" value="MEQ2292934.1"/>
    <property type="molecule type" value="Genomic_DNA"/>
</dbReference>
<name>A0ABV0YGH7_9TELE</name>
<proteinExistence type="predicted"/>
<keyword evidence="2" id="KW-1185">Reference proteome</keyword>
<reference evidence="1 2" key="1">
    <citation type="submission" date="2021-06" db="EMBL/GenBank/DDBJ databases">
        <authorList>
            <person name="Palmer J.M."/>
        </authorList>
    </citation>
    <scope>NUCLEOTIDE SEQUENCE [LARGE SCALE GENOMIC DNA]</scope>
    <source>
        <strain evidence="1 2">AS_MEX2019</strain>
        <tissue evidence="1">Muscle</tissue>
    </source>
</reference>
<gene>
    <name evidence="1" type="ORF">AMECASPLE_027910</name>
</gene>
<protein>
    <submittedName>
        <fullName evidence="1">Uncharacterized protein</fullName>
    </submittedName>
</protein>
<evidence type="ECO:0000313" key="2">
    <source>
        <dbReference type="Proteomes" id="UP001469553"/>
    </source>
</evidence>
<evidence type="ECO:0000313" key="1">
    <source>
        <dbReference type="EMBL" id="MEQ2292934.1"/>
    </source>
</evidence>
<sequence>MGGCGLNLTRTTTTHIYILKDTLAQPKCMHANASIESHYRNVSVGNRSFILFVALQRNVRERAHIISCSLNAVNNKLKGNSDVGKKQSFIQYSSQKHCMIAGRPKMRPSFCYNIVTKFSWFYPIFLQT</sequence>
<accession>A0ABV0YGH7</accession>
<dbReference type="Proteomes" id="UP001469553">
    <property type="component" value="Unassembled WGS sequence"/>
</dbReference>
<organism evidence="1 2">
    <name type="scientific">Ameca splendens</name>
    <dbReference type="NCBI Taxonomy" id="208324"/>
    <lineage>
        <taxon>Eukaryota</taxon>
        <taxon>Metazoa</taxon>
        <taxon>Chordata</taxon>
        <taxon>Craniata</taxon>
        <taxon>Vertebrata</taxon>
        <taxon>Euteleostomi</taxon>
        <taxon>Actinopterygii</taxon>
        <taxon>Neopterygii</taxon>
        <taxon>Teleostei</taxon>
        <taxon>Neoteleostei</taxon>
        <taxon>Acanthomorphata</taxon>
        <taxon>Ovalentaria</taxon>
        <taxon>Atherinomorphae</taxon>
        <taxon>Cyprinodontiformes</taxon>
        <taxon>Goodeidae</taxon>
        <taxon>Ameca</taxon>
    </lineage>
</organism>